<dbReference type="STRING" id="341454.A0A4S2N3S0"/>
<accession>A0A4S2N3S0</accession>
<evidence type="ECO:0000259" key="1">
    <source>
        <dbReference type="Pfam" id="PF10785"/>
    </source>
</evidence>
<dbReference type="EMBL" id="ML220113">
    <property type="protein sequence ID" value="TGZ83850.1"/>
    <property type="molecule type" value="Genomic_DNA"/>
</dbReference>
<protein>
    <recommendedName>
        <fullName evidence="5">NADH-ubiquinone oxidoreductase 21 kDa subunit</fullName>
    </recommendedName>
</protein>
<name>A0A4S2N3S0_9PEZI</name>
<proteinExistence type="predicted"/>
<dbReference type="AlphaFoldDB" id="A0A4S2N3S0"/>
<gene>
    <name evidence="3" type="ORF">EX30DRAFT_338451</name>
</gene>
<dbReference type="PANTHER" id="PTHR34062">
    <property type="entry name" value="OXIDOREDUCTASE 21 KDA SUBUNIT, PUTATIVE (AFU_ORTHOLOGUE AFUA_4G04750)-RELATED"/>
    <property type="match status" value="1"/>
</dbReference>
<dbReference type="OrthoDB" id="196140at2759"/>
<reference evidence="3 4" key="1">
    <citation type="submission" date="2019-04" db="EMBL/GenBank/DDBJ databases">
        <title>Comparative genomics and transcriptomics to analyze fruiting body development in filamentous ascomycetes.</title>
        <authorList>
            <consortium name="DOE Joint Genome Institute"/>
            <person name="Lutkenhaus R."/>
            <person name="Traeger S."/>
            <person name="Breuer J."/>
            <person name="Kuo A."/>
            <person name="Lipzen A."/>
            <person name="Pangilinan J."/>
            <person name="Dilworth D."/>
            <person name="Sandor L."/>
            <person name="Poggeler S."/>
            <person name="Barry K."/>
            <person name="Grigoriev I.V."/>
            <person name="Nowrousian M."/>
        </authorList>
    </citation>
    <scope>NUCLEOTIDE SEQUENCE [LARGE SCALE GENOMIC DNA]</scope>
    <source>
        <strain evidence="3 4">CBS 389.68</strain>
    </source>
</reference>
<dbReference type="Proteomes" id="UP000298138">
    <property type="component" value="Unassembled WGS sequence"/>
</dbReference>
<evidence type="ECO:0008006" key="5">
    <source>
        <dbReference type="Google" id="ProtNLM"/>
    </source>
</evidence>
<dbReference type="InterPro" id="IPR053229">
    <property type="entry name" value="NADH-Q_oxidrdct_subunit"/>
</dbReference>
<organism evidence="3 4">
    <name type="scientific">Ascodesmis nigricans</name>
    <dbReference type="NCBI Taxonomy" id="341454"/>
    <lineage>
        <taxon>Eukaryota</taxon>
        <taxon>Fungi</taxon>
        <taxon>Dikarya</taxon>
        <taxon>Ascomycota</taxon>
        <taxon>Pezizomycotina</taxon>
        <taxon>Pezizomycetes</taxon>
        <taxon>Pezizales</taxon>
        <taxon>Ascodesmidaceae</taxon>
        <taxon>Ascodesmis</taxon>
    </lineage>
</organism>
<dbReference type="InterPro" id="IPR024549">
    <property type="entry name" value="NADH-UbQ_OxRdtase_su21_C_fun"/>
</dbReference>
<dbReference type="InterPro" id="IPR019721">
    <property type="entry name" value="NADH-UbQ_OxRdtase_su21_N"/>
</dbReference>
<evidence type="ECO:0000259" key="2">
    <source>
        <dbReference type="Pfam" id="PF12853"/>
    </source>
</evidence>
<feature type="domain" description="NADH-ubiquinone oxidoreductase 21kDa subunit N-terminal" evidence="1">
    <location>
        <begin position="14"/>
        <end position="100"/>
    </location>
</feature>
<dbReference type="PANTHER" id="PTHR34062:SF1">
    <property type="entry name" value="NADH-UBIQUINONE OXIDOREDUCTASE 21KDA SUBUNIT N-TERMINAL DOMAIN-CONTAINING PROTEIN"/>
    <property type="match status" value="1"/>
</dbReference>
<dbReference type="InParanoid" id="A0A4S2N3S0"/>
<dbReference type="Pfam" id="PF12853">
    <property type="entry name" value="NADH_u_ox_C"/>
    <property type="match status" value="1"/>
</dbReference>
<sequence length="193" mass="22087">MSRVSMPGAKLIETEYPVIDIDPHFFRVVRYARPGDWAVGAGTAVAMPAAFHLMNYFDPVPHIPKAGIQRAHRLLVFLAIGTGFCRTYIRSSLRFWGWTENAREVEMDMREMVDKVKRKEPLYGVSRLDPYLQGVAARTSTYSQKLLHVFPMFNFVNHNQHGVDTRKYFLAAEEELEREEQARLAKVAAEGKA</sequence>
<evidence type="ECO:0000313" key="4">
    <source>
        <dbReference type="Proteomes" id="UP000298138"/>
    </source>
</evidence>
<keyword evidence="4" id="KW-1185">Reference proteome</keyword>
<feature type="domain" description="NADH-ubiquinone oxidoreductase 21kDa subunit C-terminal fungi" evidence="2">
    <location>
        <begin position="109"/>
        <end position="182"/>
    </location>
</feature>
<dbReference type="Pfam" id="PF10785">
    <property type="entry name" value="NADH-u_ox-rdase"/>
    <property type="match status" value="1"/>
</dbReference>
<evidence type="ECO:0000313" key="3">
    <source>
        <dbReference type="EMBL" id="TGZ83850.1"/>
    </source>
</evidence>